<evidence type="ECO:0000313" key="2">
    <source>
        <dbReference type="Proteomes" id="UP000012589"/>
    </source>
</evidence>
<dbReference type="PATRIC" id="fig|1235802.3.peg.1996"/>
<dbReference type="EMBL" id="AQFT01000062">
    <property type="protein sequence ID" value="EMZ28667.1"/>
    <property type="molecule type" value="Genomic_DNA"/>
</dbReference>
<dbReference type="HOGENOM" id="CLU_3233759_0_0_9"/>
<name>N2AGX9_9FIRM</name>
<dbReference type="AlphaFoldDB" id="N2AGX9"/>
<sequence>MCWIRRRLKGLFFIQFFYFGETEGNYGDENVMGLLMENHCGPW</sequence>
<protein>
    <submittedName>
        <fullName evidence="1">Uncharacterized protein</fullName>
    </submittedName>
</protein>
<evidence type="ECO:0000313" key="1">
    <source>
        <dbReference type="EMBL" id="EMZ28667.1"/>
    </source>
</evidence>
<gene>
    <name evidence="1" type="ORF">C823_01888</name>
</gene>
<dbReference type="Proteomes" id="UP000012589">
    <property type="component" value="Unassembled WGS sequence"/>
</dbReference>
<organism evidence="1 2">
    <name type="scientific">Eubacterium plexicaudatum ASF492</name>
    <dbReference type="NCBI Taxonomy" id="1235802"/>
    <lineage>
        <taxon>Bacteria</taxon>
        <taxon>Bacillati</taxon>
        <taxon>Bacillota</taxon>
        <taxon>Clostridia</taxon>
        <taxon>Eubacteriales</taxon>
        <taxon>Eubacteriaceae</taxon>
        <taxon>Eubacterium</taxon>
    </lineage>
</organism>
<reference evidence="1 2" key="1">
    <citation type="journal article" date="2014" name="Genome Announc.">
        <title>Draft genome sequences of the altered schaedler flora, a defined bacterial community from gnotobiotic mice.</title>
        <authorList>
            <person name="Wannemuehler M.J."/>
            <person name="Overstreet A.M."/>
            <person name="Ward D.V."/>
            <person name="Phillips G.J."/>
        </authorList>
    </citation>
    <scope>NUCLEOTIDE SEQUENCE [LARGE SCALE GENOMIC DNA]</scope>
    <source>
        <strain evidence="1 2">ASF492</strain>
    </source>
</reference>
<dbReference type="STRING" id="1235802.C823_01888"/>
<keyword evidence="2" id="KW-1185">Reference proteome</keyword>
<proteinExistence type="predicted"/>
<accession>N2AGX9</accession>
<comment type="caution">
    <text evidence="1">The sequence shown here is derived from an EMBL/GenBank/DDBJ whole genome shotgun (WGS) entry which is preliminary data.</text>
</comment>